<keyword evidence="2 3" id="KW-0413">Isomerase</keyword>
<dbReference type="Gene3D" id="3.30.70.1560">
    <property type="entry name" value="Alpha-L RNA-binding motif"/>
    <property type="match status" value="1"/>
</dbReference>
<dbReference type="InterPro" id="IPR006145">
    <property type="entry name" value="PsdUridine_synth_RsuA/RluA"/>
</dbReference>
<reference evidence="5 6" key="1">
    <citation type="submission" date="2021-06" db="EMBL/GenBank/DDBJ databases">
        <title>Complete genome of Haloferula helveola possessing various polysaccharide degrading enzymes.</title>
        <authorList>
            <person name="Takami H."/>
            <person name="Huang C."/>
            <person name="Hamasaki K."/>
        </authorList>
    </citation>
    <scope>NUCLEOTIDE SEQUENCE [LARGE SCALE GENOMIC DNA]</scope>
    <source>
        <strain evidence="5 6">CN-1</strain>
    </source>
</reference>
<dbReference type="PANTHER" id="PTHR47683:SF2">
    <property type="entry name" value="RNA-BINDING S4 DOMAIN-CONTAINING PROTEIN"/>
    <property type="match status" value="1"/>
</dbReference>
<dbReference type="InterPro" id="IPR020103">
    <property type="entry name" value="PsdUridine_synth_cat_dom_sf"/>
</dbReference>
<dbReference type="PROSITE" id="PS01149">
    <property type="entry name" value="PSI_RSU"/>
    <property type="match status" value="1"/>
</dbReference>
<evidence type="ECO:0000259" key="4">
    <source>
        <dbReference type="Pfam" id="PF00849"/>
    </source>
</evidence>
<comment type="similarity">
    <text evidence="1 3">Belongs to the pseudouridine synthase RsuA family.</text>
</comment>
<dbReference type="RefSeq" id="WP_338687873.1">
    <property type="nucleotide sequence ID" value="NZ_AP024702.1"/>
</dbReference>
<dbReference type="InterPro" id="IPR018496">
    <property type="entry name" value="PsdUridine_synth_RsuA/RluB_CS"/>
</dbReference>
<evidence type="ECO:0000313" key="5">
    <source>
        <dbReference type="EMBL" id="BCX46351.1"/>
    </source>
</evidence>
<dbReference type="InterPro" id="IPR042092">
    <property type="entry name" value="PsdUridine_s_RsuA/RluB/E/F_cat"/>
</dbReference>
<dbReference type="Gene3D" id="3.30.70.580">
    <property type="entry name" value="Pseudouridine synthase I, catalytic domain, N-terminal subdomain"/>
    <property type="match status" value="1"/>
</dbReference>
<evidence type="ECO:0000256" key="2">
    <source>
        <dbReference type="ARBA" id="ARBA00023235"/>
    </source>
</evidence>
<proteinExistence type="inferred from homology"/>
<feature type="domain" description="Pseudouridine synthase RsuA/RluA-like" evidence="4">
    <location>
        <begin position="2"/>
        <end position="149"/>
    </location>
</feature>
<name>A0ABM7RA21_9BACT</name>
<keyword evidence="6" id="KW-1185">Reference proteome</keyword>
<evidence type="ECO:0000256" key="1">
    <source>
        <dbReference type="ARBA" id="ARBA00008348"/>
    </source>
</evidence>
<dbReference type="InterPro" id="IPR020094">
    <property type="entry name" value="TruA/RsuA/RluB/E/F_N"/>
</dbReference>
<dbReference type="InterPro" id="IPR000748">
    <property type="entry name" value="PsdUridine_synth_RsuA/RluB/E/F"/>
</dbReference>
<evidence type="ECO:0000313" key="6">
    <source>
        <dbReference type="Proteomes" id="UP001374893"/>
    </source>
</evidence>
<dbReference type="InterPro" id="IPR050343">
    <property type="entry name" value="RsuA_PseudoU_synthase"/>
</dbReference>
<sequence>MLLVFHKPYGVLCQFTPDQPGQRTLADFGFPKSVWPIGRLDMDSEGLLLLSDEKPLVDRLMNPASKAPKTYLAQVEGEPDEKALQTLAEGTLVIRGHRVLPAKAIRPDPQPEFPPRDPPIRYRASIPTTWISLTLTEGKNRQVRRMTAAVGFPTLRLIRTAIDRLELGDLEAGTWHEAATDERRRLGLRV</sequence>
<accession>A0ABM7RA21</accession>
<dbReference type="EC" id="5.4.99.-" evidence="3"/>
<dbReference type="Pfam" id="PF00849">
    <property type="entry name" value="PseudoU_synth_2"/>
    <property type="match status" value="1"/>
</dbReference>
<dbReference type="SUPFAM" id="SSF55120">
    <property type="entry name" value="Pseudouridine synthase"/>
    <property type="match status" value="1"/>
</dbReference>
<evidence type="ECO:0000256" key="3">
    <source>
        <dbReference type="RuleBase" id="RU003887"/>
    </source>
</evidence>
<organism evidence="5 6">
    <name type="scientific">Haloferula helveola</name>
    <dbReference type="NCBI Taxonomy" id="490095"/>
    <lineage>
        <taxon>Bacteria</taxon>
        <taxon>Pseudomonadati</taxon>
        <taxon>Verrucomicrobiota</taxon>
        <taxon>Verrucomicrobiia</taxon>
        <taxon>Verrucomicrobiales</taxon>
        <taxon>Verrucomicrobiaceae</taxon>
        <taxon>Haloferula</taxon>
    </lineage>
</organism>
<gene>
    <name evidence="5" type="ORF">HAHE_02590</name>
</gene>
<dbReference type="NCBIfam" id="TIGR00093">
    <property type="entry name" value="pseudouridine synthase"/>
    <property type="match status" value="1"/>
</dbReference>
<dbReference type="EMBL" id="AP024702">
    <property type="protein sequence ID" value="BCX46351.1"/>
    <property type="molecule type" value="Genomic_DNA"/>
</dbReference>
<protein>
    <recommendedName>
        <fullName evidence="3">Pseudouridine synthase</fullName>
        <ecNumber evidence="3">5.4.99.-</ecNumber>
    </recommendedName>
</protein>
<dbReference type="PANTHER" id="PTHR47683">
    <property type="entry name" value="PSEUDOURIDINE SYNTHASE FAMILY PROTEIN-RELATED"/>
    <property type="match status" value="1"/>
</dbReference>
<dbReference type="Proteomes" id="UP001374893">
    <property type="component" value="Chromosome"/>
</dbReference>